<comment type="cofactor">
    <cofactor evidence="1 5">
        <name>Zn(2+)</name>
        <dbReference type="ChEBI" id="CHEBI:29105"/>
    </cofactor>
</comment>
<dbReference type="Pfam" id="PF08240">
    <property type="entry name" value="ADH_N"/>
    <property type="match status" value="1"/>
</dbReference>
<dbReference type="InterPro" id="IPR036291">
    <property type="entry name" value="NAD(P)-bd_dom_sf"/>
</dbReference>
<dbReference type="PANTHER" id="PTHR43401:SF5">
    <property type="entry name" value="ALCOHOL DEHYDROGENASE-RELATED"/>
    <property type="match status" value="1"/>
</dbReference>
<dbReference type="InterPro" id="IPR013154">
    <property type="entry name" value="ADH-like_N"/>
</dbReference>
<name>A0ABP6XL55_9ACTN</name>
<evidence type="ECO:0000313" key="8">
    <source>
        <dbReference type="Proteomes" id="UP001500767"/>
    </source>
</evidence>
<evidence type="ECO:0000256" key="3">
    <source>
        <dbReference type="ARBA" id="ARBA00022833"/>
    </source>
</evidence>
<dbReference type="RefSeq" id="WP_204910346.1">
    <property type="nucleotide sequence ID" value="NZ_BAAAYR010000002.1"/>
</dbReference>
<evidence type="ECO:0000256" key="2">
    <source>
        <dbReference type="ARBA" id="ARBA00022723"/>
    </source>
</evidence>
<protein>
    <submittedName>
        <fullName evidence="7">Zinc-dependent alcohol dehydrogenase family protein</fullName>
    </submittedName>
</protein>
<evidence type="ECO:0000256" key="4">
    <source>
        <dbReference type="ARBA" id="ARBA00023002"/>
    </source>
</evidence>
<sequence length="360" mass="36710">MVNTYPDPAHPTPTVRAVVYDAVGAVPEVRRVPPPVCPPDGVVVDVAATGVCRSDWHAWRGHDPVPLPHTPGHEWAGVVAEVGPDVPHGAFAVGDRVTAPFVLGCGRCAWCHAGAAQVCPDQQQPGFTYAGSFAEQVVVHAAATNLVRLPDAVDLVAAAALGCRFATAFRALTGVADVQPDEWVAVVGCGGVGLSAVMIAHALGARVVAVDVSEAARERALELGAAVALPAEGAAAAIHELTGEGAHVGLDALGSAATLDASVRSLRRHGRHVQVGLLLGDHAGSPVPWDLVVGRELRMSGSHGMAAVDYPAMLAMVADGRLDPARLVGRVITLDEAGAALAAMDDPSSSRGGMTVVSLG</sequence>
<keyword evidence="8" id="KW-1185">Reference proteome</keyword>
<keyword evidence="2 5" id="KW-0479">Metal-binding</keyword>
<dbReference type="InterPro" id="IPR002328">
    <property type="entry name" value="ADH_Zn_CS"/>
</dbReference>
<feature type="domain" description="Enoyl reductase (ER)" evidence="6">
    <location>
        <begin position="24"/>
        <end position="357"/>
    </location>
</feature>
<evidence type="ECO:0000256" key="5">
    <source>
        <dbReference type="RuleBase" id="RU361277"/>
    </source>
</evidence>
<evidence type="ECO:0000259" key="6">
    <source>
        <dbReference type="SMART" id="SM00829"/>
    </source>
</evidence>
<evidence type="ECO:0000256" key="1">
    <source>
        <dbReference type="ARBA" id="ARBA00001947"/>
    </source>
</evidence>
<accession>A0ABP6XL55</accession>
<dbReference type="SUPFAM" id="SSF51735">
    <property type="entry name" value="NAD(P)-binding Rossmann-fold domains"/>
    <property type="match status" value="1"/>
</dbReference>
<dbReference type="EMBL" id="BAAAYR010000002">
    <property type="protein sequence ID" value="GAA3568097.1"/>
    <property type="molecule type" value="Genomic_DNA"/>
</dbReference>
<dbReference type="InterPro" id="IPR013149">
    <property type="entry name" value="ADH-like_C"/>
</dbReference>
<dbReference type="Pfam" id="PF00107">
    <property type="entry name" value="ADH_zinc_N"/>
    <property type="match status" value="1"/>
</dbReference>
<dbReference type="Gene3D" id="3.40.50.720">
    <property type="entry name" value="NAD(P)-binding Rossmann-like Domain"/>
    <property type="match status" value="1"/>
</dbReference>
<organism evidence="7 8">
    <name type="scientific">Microlunatus spumicola</name>
    <dbReference type="NCBI Taxonomy" id="81499"/>
    <lineage>
        <taxon>Bacteria</taxon>
        <taxon>Bacillati</taxon>
        <taxon>Actinomycetota</taxon>
        <taxon>Actinomycetes</taxon>
        <taxon>Propionibacteriales</taxon>
        <taxon>Propionibacteriaceae</taxon>
        <taxon>Microlunatus</taxon>
    </lineage>
</organism>
<comment type="similarity">
    <text evidence="5">Belongs to the zinc-containing alcohol dehydrogenase family.</text>
</comment>
<dbReference type="SUPFAM" id="SSF50129">
    <property type="entry name" value="GroES-like"/>
    <property type="match status" value="1"/>
</dbReference>
<reference evidence="8" key="1">
    <citation type="journal article" date="2019" name="Int. J. Syst. Evol. Microbiol.">
        <title>The Global Catalogue of Microorganisms (GCM) 10K type strain sequencing project: providing services to taxonomists for standard genome sequencing and annotation.</title>
        <authorList>
            <consortium name="The Broad Institute Genomics Platform"/>
            <consortium name="The Broad Institute Genome Sequencing Center for Infectious Disease"/>
            <person name="Wu L."/>
            <person name="Ma J."/>
        </authorList>
    </citation>
    <scope>NUCLEOTIDE SEQUENCE [LARGE SCALE GENOMIC DNA]</scope>
    <source>
        <strain evidence="8">JCM 16540</strain>
    </source>
</reference>
<dbReference type="PROSITE" id="PS00059">
    <property type="entry name" value="ADH_ZINC"/>
    <property type="match status" value="1"/>
</dbReference>
<dbReference type="InterPro" id="IPR011032">
    <property type="entry name" value="GroES-like_sf"/>
</dbReference>
<dbReference type="Gene3D" id="3.90.180.10">
    <property type="entry name" value="Medium-chain alcohol dehydrogenases, catalytic domain"/>
    <property type="match status" value="1"/>
</dbReference>
<comment type="caution">
    <text evidence="7">The sequence shown here is derived from an EMBL/GenBank/DDBJ whole genome shotgun (WGS) entry which is preliminary data.</text>
</comment>
<keyword evidence="3 5" id="KW-0862">Zinc</keyword>
<dbReference type="Proteomes" id="UP001500767">
    <property type="component" value="Unassembled WGS sequence"/>
</dbReference>
<proteinExistence type="inferred from homology"/>
<evidence type="ECO:0000313" key="7">
    <source>
        <dbReference type="EMBL" id="GAA3568097.1"/>
    </source>
</evidence>
<gene>
    <name evidence="7" type="ORF">GCM10022197_25380</name>
</gene>
<keyword evidence="4" id="KW-0560">Oxidoreductase</keyword>
<dbReference type="PANTHER" id="PTHR43401">
    <property type="entry name" value="L-THREONINE 3-DEHYDROGENASE"/>
    <property type="match status" value="1"/>
</dbReference>
<dbReference type="InterPro" id="IPR020843">
    <property type="entry name" value="ER"/>
</dbReference>
<dbReference type="InterPro" id="IPR050129">
    <property type="entry name" value="Zn_alcohol_dh"/>
</dbReference>
<dbReference type="SMART" id="SM00829">
    <property type="entry name" value="PKS_ER"/>
    <property type="match status" value="1"/>
</dbReference>